<evidence type="ECO:0000313" key="2">
    <source>
        <dbReference type="Proteomes" id="UP000247586"/>
    </source>
</evidence>
<evidence type="ECO:0000313" key="1">
    <source>
        <dbReference type="EMBL" id="AWR99139.1"/>
    </source>
</evidence>
<dbReference type="OrthoDB" id="34756at2157"/>
<sequence>MKNRFHEKLKTFKEDLVKRGEFDGLEGIYKTICSLHLTNINHAILQLIVARKLIREGRHVEAEVEIGGRIYDLFSQGEDTMGIEVETGFIPSEYALNPEEYLEVKFAIKIARYSLMVEKFYIAVPSYLSPPVPRELLKSPAERDDRELKLILSKVKKFNGSPDVNLKTLKNGKLNGLLTVNISNHNVSMIHLSESDRSVKENERKE</sequence>
<dbReference type="RefSeq" id="WP_054836667.1">
    <property type="nucleotide sequence ID" value="NZ_BBBA01000008.1"/>
</dbReference>
<dbReference type="AlphaFoldDB" id="A0A2U9ISV7"/>
<dbReference type="KEGG" id="mhk:DFR87_04860"/>
<reference evidence="1" key="1">
    <citation type="submission" date="2018-05" db="EMBL/GenBank/DDBJ databases">
        <title>Complete Genome Sequences of Extremely Thermoacidophilic, Metal-Mobilizing Type-Strain Members of the Archaeal Family Sulfolobaceae: Acidianus brierleyi DSM-1651T, Acidianus sulfidivorans DSM-18786T, Metallosphaera hakonensis DSM-7519T, and Metallosphaera prunae DSM-10039T.</title>
        <authorList>
            <person name="Counts J.A."/>
            <person name="Kelly R.M."/>
        </authorList>
    </citation>
    <scope>NUCLEOTIDE SEQUENCE [LARGE SCALE GENOMIC DNA]</scope>
    <source>
        <strain evidence="1">HO1-1</strain>
    </source>
</reference>
<organism evidence="1 2">
    <name type="scientific">Metallosphaera hakonensis JCM 8857 = DSM 7519</name>
    <dbReference type="NCBI Taxonomy" id="1293036"/>
    <lineage>
        <taxon>Archaea</taxon>
        <taxon>Thermoproteota</taxon>
        <taxon>Thermoprotei</taxon>
        <taxon>Sulfolobales</taxon>
        <taxon>Sulfolobaceae</taxon>
        <taxon>Metallosphaera</taxon>
    </lineage>
</organism>
<keyword evidence="2" id="KW-1185">Reference proteome</keyword>
<gene>
    <name evidence="1" type="ORF">DFR87_04860</name>
</gene>
<dbReference type="GeneID" id="36834648"/>
<dbReference type="Proteomes" id="UP000247586">
    <property type="component" value="Chromosome"/>
</dbReference>
<dbReference type="EMBL" id="CP029287">
    <property type="protein sequence ID" value="AWR99139.1"/>
    <property type="molecule type" value="Genomic_DNA"/>
</dbReference>
<accession>A0A2U9ISV7</accession>
<protein>
    <submittedName>
        <fullName evidence="1">Uncharacterized protein</fullName>
    </submittedName>
</protein>
<name>A0A2U9ISV7_9CREN</name>
<proteinExistence type="predicted"/>